<accession>A0A0A9FQV9</accession>
<dbReference type="AlphaFoldDB" id="A0A0A9FQV9"/>
<protein>
    <submittedName>
        <fullName evidence="1">Uncharacterized protein</fullName>
    </submittedName>
</protein>
<organism evidence="1">
    <name type="scientific">Arundo donax</name>
    <name type="common">Giant reed</name>
    <name type="synonym">Donax arundinaceus</name>
    <dbReference type="NCBI Taxonomy" id="35708"/>
    <lineage>
        <taxon>Eukaryota</taxon>
        <taxon>Viridiplantae</taxon>
        <taxon>Streptophyta</taxon>
        <taxon>Embryophyta</taxon>
        <taxon>Tracheophyta</taxon>
        <taxon>Spermatophyta</taxon>
        <taxon>Magnoliopsida</taxon>
        <taxon>Liliopsida</taxon>
        <taxon>Poales</taxon>
        <taxon>Poaceae</taxon>
        <taxon>PACMAD clade</taxon>
        <taxon>Arundinoideae</taxon>
        <taxon>Arundineae</taxon>
        <taxon>Arundo</taxon>
    </lineage>
</organism>
<reference evidence="1" key="2">
    <citation type="journal article" date="2015" name="Data Brief">
        <title>Shoot transcriptome of the giant reed, Arundo donax.</title>
        <authorList>
            <person name="Barrero R.A."/>
            <person name="Guerrero F.D."/>
            <person name="Moolhuijzen P."/>
            <person name="Goolsby J.A."/>
            <person name="Tidwell J."/>
            <person name="Bellgard S.E."/>
            <person name="Bellgard M.I."/>
        </authorList>
    </citation>
    <scope>NUCLEOTIDE SEQUENCE</scope>
    <source>
        <tissue evidence="1">Shoot tissue taken approximately 20 cm above the soil surface</tissue>
    </source>
</reference>
<proteinExistence type="predicted"/>
<name>A0A0A9FQV9_ARUDO</name>
<dbReference type="EMBL" id="GBRH01182671">
    <property type="protein sequence ID" value="JAE15225.1"/>
    <property type="molecule type" value="Transcribed_RNA"/>
</dbReference>
<reference evidence="1" key="1">
    <citation type="submission" date="2014-09" db="EMBL/GenBank/DDBJ databases">
        <authorList>
            <person name="Magalhaes I.L.F."/>
            <person name="Oliveira U."/>
            <person name="Santos F.R."/>
            <person name="Vidigal T.H.D.A."/>
            <person name="Brescovit A.D."/>
            <person name="Santos A.J."/>
        </authorList>
    </citation>
    <scope>NUCLEOTIDE SEQUENCE</scope>
    <source>
        <tissue evidence="1">Shoot tissue taken approximately 20 cm above the soil surface</tissue>
    </source>
</reference>
<evidence type="ECO:0000313" key="1">
    <source>
        <dbReference type="EMBL" id="JAE15225.1"/>
    </source>
</evidence>
<sequence>MVGNIITCAGTRTTAVATTYA</sequence>